<dbReference type="GO" id="GO:0005829">
    <property type="term" value="C:cytosol"/>
    <property type="evidence" value="ECO:0007669"/>
    <property type="project" value="TreeGrafter"/>
</dbReference>
<evidence type="ECO:0000256" key="2">
    <source>
        <dbReference type="SAM" id="MobiDB-lite"/>
    </source>
</evidence>
<sequence length="157" mass="17637">MVVVRSHENRRATMLFTDAEFEYLNTQLLGRLATVQSNGTLQVSPVSYRYNEQTGTIDIRGLYMSRSQKFKNVAANGRVAFVVDDLPSIQPWRVRCLEIRGRGEALTAPTDSAFEPDSNVDGAIIRIHPEKIIGFGIDDPDRDPHELEPNIRKVPAV</sequence>
<reference evidence="4 5" key="1">
    <citation type="journal article" date="2019" name="ACS Chem. Biol.">
        <title>Identification and Mobilization of a Cryptic Antibiotic Biosynthesis Gene Locus from a Human-Pathogenic Nocardia Isolate.</title>
        <authorList>
            <person name="Herisse M."/>
            <person name="Ishida K."/>
            <person name="Porter J.L."/>
            <person name="Howden B."/>
            <person name="Hertweck C."/>
            <person name="Stinear T.P."/>
            <person name="Pidot S.J."/>
        </authorList>
    </citation>
    <scope>NUCLEOTIDE SEQUENCE [LARGE SCALE GENOMIC DNA]</scope>
    <source>
        <strain evidence="4 5">AUSMDU00012717</strain>
    </source>
</reference>
<dbReference type="NCBIfam" id="TIGR04023">
    <property type="entry name" value="PPOX_MSMEG_5819"/>
    <property type="match status" value="1"/>
</dbReference>
<feature type="compositionally biased region" description="Basic and acidic residues" evidence="2">
    <location>
        <begin position="142"/>
        <end position="151"/>
    </location>
</feature>
<dbReference type="SUPFAM" id="SSF50475">
    <property type="entry name" value="FMN-binding split barrel"/>
    <property type="match status" value="1"/>
</dbReference>
<accession>A0A6G9YD76</accession>
<dbReference type="InterPro" id="IPR012349">
    <property type="entry name" value="Split_barrel_FMN-bd"/>
</dbReference>
<dbReference type="KEGG" id="nah:F5544_15400"/>
<feature type="region of interest" description="Disordered" evidence="2">
    <location>
        <begin position="138"/>
        <end position="157"/>
    </location>
</feature>
<dbReference type="AlphaFoldDB" id="A0A6G9YD76"/>
<dbReference type="Proteomes" id="UP000503540">
    <property type="component" value="Chromosome"/>
</dbReference>
<dbReference type="GO" id="GO:0070967">
    <property type="term" value="F:coenzyme F420 binding"/>
    <property type="evidence" value="ECO:0007669"/>
    <property type="project" value="TreeGrafter"/>
</dbReference>
<dbReference type="InterPro" id="IPR011576">
    <property type="entry name" value="Pyridox_Oxase_N"/>
</dbReference>
<evidence type="ECO:0000313" key="4">
    <source>
        <dbReference type="EMBL" id="QIS10963.1"/>
    </source>
</evidence>
<evidence type="ECO:0000313" key="5">
    <source>
        <dbReference type="Proteomes" id="UP000503540"/>
    </source>
</evidence>
<feature type="domain" description="Pyridoxamine 5'-phosphate oxidase N-terminal" evidence="3">
    <location>
        <begin position="17"/>
        <end position="132"/>
    </location>
</feature>
<dbReference type="PANTHER" id="PTHR35176">
    <property type="entry name" value="HEME OXYGENASE HI_0854-RELATED"/>
    <property type="match status" value="1"/>
</dbReference>
<evidence type="ECO:0000259" key="3">
    <source>
        <dbReference type="Pfam" id="PF01243"/>
    </source>
</evidence>
<dbReference type="EC" id="1.-.-.-" evidence="4"/>
<dbReference type="Gene3D" id="2.30.110.10">
    <property type="entry name" value="Electron Transport, Fmn-binding Protein, Chain A"/>
    <property type="match status" value="1"/>
</dbReference>
<dbReference type="InterPro" id="IPR024031">
    <property type="entry name" value="MSMEG_5819/OxyR"/>
</dbReference>
<name>A0A6G9YD76_9NOCA</name>
<keyword evidence="1 4" id="KW-0560">Oxidoreductase</keyword>
<dbReference type="PANTHER" id="PTHR35176:SF6">
    <property type="entry name" value="HEME OXYGENASE HI_0854-RELATED"/>
    <property type="match status" value="1"/>
</dbReference>
<dbReference type="EMBL" id="CP046172">
    <property type="protein sequence ID" value="QIS10963.1"/>
    <property type="molecule type" value="Genomic_DNA"/>
</dbReference>
<protein>
    <submittedName>
        <fullName evidence="4">PPOX class F420-dependent oxidoreductase</fullName>
        <ecNumber evidence="4">1.-.-.-</ecNumber>
    </submittedName>
</protein>
<proteinExistence type="predicted"/>
<keyword evidence="5" id="KW-1185">Reference proteome</keyword>
<organism evidence="4 5">
    <name type="scientific">Nocardia arthritidis</name>
    <dbReference type="NCBI Taxonomy" id="228602"/>
    <lineage>
        <taxon>Bacteria</taxon>
        <taxon>Bacillati</taxon>
        <taxon>Actinomycetota</taxon>
        <taxon>Actinomycetes</taxon>
        <taxon>Mycobacteriales</taxon>
        <taxon>Nocardiaceae</taxon>
        <taxon>Nocardia</taxon>
    </lineage>
</organism>
<dbReference type="InterPro" id="IPR052019">
    <property type="entry name" value="F420H2_bilvrd_red/Heme_oxyg"/>
</dbReference>
<evidence type="ECO:0000256" key="1">
    <source>
        <dbReference type="ARBA" id="ARBA00023002"/>
    </source>
</evidence>
<gene>
    <name evidence="4" type="ORF">F5544_15400</name>
</gene>
<dbReference type="Pfam" id="PF01243">
    <property type="entry name" value="PNPOx_N"/>
    <property type="match status" value="1"/>
</dbReference>
<dbReference type="GO" id="GO:0016627">
    <property type="term" value="F:oxidoreductase activity, acting on the CH-CH group of donors"/>
    <property type="evidence" value="ECO:0007669"/>
    <property type="project" value="TreeGrafter"/>
</dbReference>